<dbReference type="EMBL" id="GL888432">
    <property type="protein sequence ID" value="EGI60974.1"/>
    <property type="molecule type" value="Genomic_DNA"/>
</dbReference>
<keyword evidence="2" id="KW-1185">Reference proteome</keyword>
<gene>
    <name evidence="1" type="ORF">G5I_10794</name>
</gene>
<dbReference type="Proteomes" id="UP000007755">
    <property type="component" value="Unassembled WGS sequence"/>
</dbReference>
<name>F4WXV1_ACREC</name>
<dbReference type="InParanoid" id="F4WXV1"/>
<sequence>MWEKEPLFTLSDRTRILISVPKKLAQMPEKTASIWQKKASVTSSFLKFFRPWQEEELRLLYSTAASLHFQRMSIFALREEETTLYSTRLLM</sequence>
<evidence type="ECO:0000313" key="1">
    <source>
        <dbReference type="EMBL" id="EGI60974.1"/>
    </source>
</evidence>
<proteinExistence type="predicted"/>
<organism evidence="2">
    <name type="scientific">Acromyrmex echinatior</name>
    <name type="common">Panamanian leafcutter ant</name>
    <name type="synonym">Acromyrmex octospinosus echinatior</name>
    <dbReference type="NCBI Taxonomy" id="103372"/>
    <lineage>
        <taxon>Eukaryota</taxon>
        <taxon>Metazoa</taxon>
        <taxon>Ecdysozoa</taxon>
        <taxon>Arthropoda</taxon>
        <taxon>Hexapoda</taxon>
        <taxon>Insecta</taxon>
        <taxon>Pterygota</taxon>
        <taxon>Neoptera</taxon>
        <taxon>Endopterygota</taxon>
        <taxon>Hymenoptera</taxon>
        <taxon>Apocrita</taxon>
        <taxon>Aculeata</taxon>
        <taxon>Formicoidea</taxon>
        <taxon>Formicidae</taxon>
        <taxon>Myrmicinae</taxon>
        <taxon>Acromyrmex</taxon>
    </lineage>
</organism>
<dbReference type="AlphaFoldDB" id="F4WXV1"/>
<reference evidence="1" key="1">
    <citation type="submission" date="2011-02" db="EMBL/GenBank/DDBJ databases">
        <title>The genome of the leaf-cutting ant Acromyrmex echinatior suggests key adaptations to social evolution and fungus farming.</title>
        <authorList>
            <person name="Nygaard S."/>
            <person name="Zhang G."/>
        </authorList>
    </citation>
    <scope>NUCLEOTIDE SEQUENCE</scope>
</reference>
<accession>F4WXV1</accession>
<evidence type="ECO:0000313" key="2">
    <source>
        <dbReference type="Proteomes" id="UP000007755"/>
    </source>
</evidence>
<protein>
    <submittedName>
        <fullName evidence="1">Uncharacterized protein</fullName>
    </submittedName>
</protein>